<sequence length="383" mass="43624">MPWSPQRFLAEGLRRGRDHKALMEAIRQISRMQRQRPVLPTLLTLGHLACRTQISYEYLRDIIARNTGHPPYRSFRITKRSGGLRVISVPSPQLMKVQSWLTTHVLNKVQPHPTSYAFSPGSSIADCARQHAGATWLVKIDIADFFGSITEIQVFRVFQMLGYNKLVSFELARLCTILPIVSAKHKLKPWKTKFPRKPIDYYSEQLIGRLPQGAPTSPMLANLAMRDIDEELQHLADSLKLVYTRYSDDITFSTKGKFSRTAASAVIKQTTAILKRRGLFPNRAKTAVIHPGARKIVLGLLVDQEQPRLSRKFRDRLRQHLYYLETRGITAHLEARGFDSAGGLYRHLRGLIDYANMVDQPYAQKQLLRLQALPWGSTLNASS</sequence>
<evidence type="ECO:0000256" key="7">
    <source>
        <dbReference type="ARBA" id="ARBA00023118"/>
    </source>
</evidence>
<evidence type="ECO:0000256" key="9">
    <source>
        <dbReference type="ARBA" id="ARBA00048173"/>
    </source>
</evidence>
<comment type="caution">
    <text evidence="11">The sequence shown here is derived from an EMBL/GenBank/DDBJ whole genome shotgun (WGS) entry which is preliminary data.</text>
</comment>
<keyword evidence="12" id="KW-1185">Reference proteome</keyword>
<keyword evidence="7" id="KW-0051">Antiviral defense</keyword>
<dbReference type="GO" id="GO:0003723">
    <property type="term" value="F:RNA binding"/>
    <property type="evidence" value="ECO:0007669"/>
    <property type="project" value="InterPro"/>
</dbReference>
<dbReference type="CDD" id="cd03487">
    <property type="entry name" value="RT_Bac_retron_II"/>
    <property type="match status" value="1"/>
</dbReference>
<organism evidence="11 12">
    <name type="scientific">Parapusillimonas granuli</name>
    <dbReference type="NCBI Taxonomy" id="380911"/>
    <lineage>
        <taxon>Bacteria</taxon>
        <taxon>Pseudomonadati</taxon>
        <taxon>Pseudomonadota</taxon>
        <taxon>Betaproteobacteria</taxon>
        <taxon>Burkholderiales</taxon>
        <taxon>Alcaligenaceae</taxon>
        <taxon>Parapusillimonas</taxon>
    </lineage>
</organism>
<comment type="similarity">
    <text evidence="8">Belongs to the bacterial reverse transcriptase family.</text>
</comment>
<keyword evidence="3" id="KW-0548">Nucleotidyltransferase</keyword>
<dbReference type="PROSITE" id="PS50878">
    <property type="entry name" value="RT_POL"/>
    <property type="match status" value="1"/>
</dbReference>
<protein>
    <recommendedName>
        <fullName evidence="1">RNA-directed DNA polymerase</fullName>
        <ecNumber evidence="1">2.7.7.49</ecNumber>
    </recommendedName>
</protein>
<evidence type="ECO:0000256" key="2">
    <source>
        <dbReference type="ARBA" id="ARBA00022679"/>
    </source>
</evidence>
<dbReference type="InterPro" id="IPR000123">
    <property type="entry name" value="Reverse_transcriptase_msDNA"/>
</dbReference>
<name>A0A853G169_9BURK</name>
<gene>
    <name evidence="11" type="ORF">H0A72_17030</name>
</gene>
<accession>A0A853G169</accession>
<keyword evidence="4" id="KW-0479">Metal-binding</keyword>
<proteinExistence type="inferred from homology"/>
<dbReference type="SUPFAM" id="SSF56672">
    <property type="entry name" value="DNA/RNA polymerases"/>
    <property type="match status" value="1"/>
</dbReference>
<reference evidence="11 12" key="1">
    <citation type="submission" date="2020-07" db="EMBL/GenBank/DDBJ databases">
        <title>Taxonomic revisions and descriptions of new bacterial species based on genomic comparisons in the high-G+C-content subgroup of the family Alcaligenaceae.</title>
        <authorList>
            <person name="Szabo A."/>
            <person name="Felfoldi T."/>
        </authorList>
    </citation>
    <scope>NUCLEOTIDE SEQUENCE [LARGE SCALE GENOMIC DNA]</scope>
    <source>
        <strain evidence="11 12">LMG 24012</strain>
    </source>
</reference>
<evidence type="ECO:0000256" key="1">
    <source>
        <dbReference type="ARBA" id="ARBA00012493"/>
    </source>
</evidence>
<comment type="catalytic activity">
    <reaction evidence="9">
        <text>DNA(n) + a 2'-deoxyribonucleoside 5'-triphosphate = DNA(n+1) + diphosphate</text>
        <dbReference type="Rhea" id="RHEA:22508"/>
        <dbReference type="Rhea" id="RHEA-COMP:17339"/>
        <dbReference type="Rhea" id="RHEA-COMP:17340"/>
        <dbReference type="ChEBI" id="CHEBI:33019"/>
        <dbReference type="ChEBI" id="CHEBI:61560"/>
        <dbReference type="ChEBI" id="CHEBI:173112"/>
        <dbReference type="EC" id="2.7.7.49"/>
    </reaction>
</comment>
<dbReference type="GO" id="GO:0003964">
    <property type="term" value="F:RNA-directed DNA polymerase activity"/>
    <property type="evidence" value="ECO:0007669"/>
    <property type="project" value="UniProtKB-KW"/>
</dbReference>
<evidence type="ECO:0000256" key="4">
    <source>
        <dbReference type="ARBA" id="ARBA00022723"/>
    </source>
</evidence>
<dbReference type="RefSeq" id="WP_180157505.1">
    <property type="nucleotide sequence ID" value="NZ_JACCEM010000009.1"/>
</dbReference>
<evidence type="ECO:0000313" key="11">
    <source>
        <dbReference type="EMBL" id="NYT51018.1"/>
    </source>
</evidence>
<evidence type="ECO:0000259" key="10">
    <source>
        <dbReference type="PROSITE" id="PS50878"/>
    </source>
</evidence>
<dbReference type="InterPro" id="IPR000477">
    <property type="entry name" value="RT_dom"/>
</dbReference>
<keyword evidence="6 11" id="KW-0695">RNA-directed DNA polymerase</keyword>
<feature type="domain" description="Reverse transcriptase" evidence="10">
    <location>
        <begin position="58"/>
        <end position="302"/>
    </location>
</feature>
<dbReference type="PANTHER" id="PTHR34047:SF7">
    <property type="entry name" value="RNA-DIRECTED DNA POLYMERASE"/>
    <property type="match status" value="1"/>
</dbReference>
<evidence type="ECO:0000256" key="6">
    <source>
        <dbReference type="ARBA" id="ARBA00022918"/>
    </source>
</evidence>
<evidence type="ECO:0000256" key="5">
    <source>
        <dbReference type="ARBA" id="ARBA00022842"/>
    </source>
</evidence>
<dbReference type="InterPro" id="IPR043502">
    <property type="entry name" value="DNA/RNA_pol_sf"/>
</dbReference>
<dbReference type="PRINTS" id="PR00866">
    <property type="entry name" value="RNADNAPOLMS"/>
</dbReference>
<dbReference type="InterPro" id="IPR051083">
    <property type="entry name" value="GrpII_Intron_Splice-Mob/Def"/>
</dbReference>
<dbReference type="Proteomes" id="UP000559809">
    <property type="component" value="Unassembled WGS sequence"/>
</dbReference>
<evidence type="ECO:0000256" key="3">
    <source>
        <dbReference type="ARBA" id="ARBA00022695"/>
    </source>
</evidence>
<keyword evidence="2" id="KW-0808">Transferase</keyword>
<dbReference type="GO" id="GO:0046872">
    <property type="term" value="F:metal ion binding"/>
    <property type="evidence" value="ECO:0007669"/>
    <property type="project" value="UniProtKB-KW"/>
</dbReference>
<dbReference type="GO" id="GO:0051607">
    <property type="term" value="P:defense response to virus"/>
    <property type="evidence" value="ECO:0007669"/>
    <property type="project" value="UniProtKB-KW"/>
</dbReference>
<dbReference type="EMBL" id="JACCEM010000009">
    <property type="protein sequence ID" value="NYT51018.1"/>
    <property type="molecule type" value="Genomic_DNA"/>
</dbReference>
<dbReference type="EC" id="2.7.7.49" evidence="1"/>
<dbReference type="AlphaFoldDB" id="A0A853G169"/>
<evidence type="ECO:0000256" key="8">
    <source>
        <dbReference type="ARBA" id="ARBA00034120"/>
    </source>
</evidence>
<keyword evidence="5" id="KW-0460">Magnesium</keyword>
<evidence type="ECO:0000313" key="12">
    <source>
        <dbReference type="Proteomes" id="UP000559809"/>
    </source>
</evidence>
<dbReference type="PANTHER" id="PTHR34047">
    <property type="entry name" value="NUCLEAR INTRON MATURASE 1, MITOCHONDRIAL-RELATED"/>
    <property type="match status" value="1"/>
</dbReference>
<dbReference type="Pfam" id="PF00078">
    <property type="entry name" value="RVT_1"/>
    <property type="match status" value="1"/>
</dbReference>